<organism evidence="2 3">
    <name type="scientific">Candidatus Nitrospira neomarina</name>
    <dbReference type="NCBI Taxonomy" id="3020899"/>
    <lineage>
        <taxon>Bacteria</taxon>
        <taxon>Pseudomonadati</taxon>
        <taxon>Nitrospirota</taxon>
        <taxon>Nitrospiria</taxon>
        <taxon>Nitrospirales</taxon>
        <taxon>Nitrospiraceae</taxon>
        <taxon>Nitrospira</taxon>
    </lineage>
</organism>
<dbReference type="Proteomes" id="UP001302494">
    <property type="component" value="Chromosome"/>
</dbReference>
<protein>
    <submittedName>
        <fullName evidence="2">Uncharacterized protein</fullName>
    </submittedName>
</protein>
<name>A0AA96GFG3_9BACT</name>
<dbReference type="AlphaFoldDB" id="A0AA96GFG3"/>
<accession>A0AA96GFG3</accession>
<dbReference type="EMBL" id="CP116968">
    <property type="protein sequence ID" value="WNM60756.1"/>
    <property type="molecule type" value="Genomic_DNA"/>
</dbReference>
<evidence type="ECO:0000313" key="2">
    <source>
        <dbReference type="EMBL" id="WNM60756.1"/>
    </source>
</evidence>
<keyword evidence="3" id="KW-1185">Reference proteome</keyword>
<gene>
    <name evidence="2" type="ORF">PQG83_13420</name>
</gene>
<feature type="compositionally biased region" description="Basic and acidic residues" evidence="1">
    <location>
        <begin position="43"/>
        <end position="58"/>
    </location>
</feature>
<feature type="region of interest" description="Disordered" evidence="1">
    <location>
        <begin position="43"/>
        <end position="65"/>
    </location>
</feature>
<reference evidence="2 3" key="1">
    <citation type="submission" date="2023-01" db="EMBL/GenBank/DDBJ databases">
        <title>Cultivation and genomic characterization of new, ubiquitous marine nitrite-oxidizing bacteria from the Nitrospirales.</title>
        <authorList>
            <person name="Mueller A.J."/>
            <person name="Daebeler A."/>
            <person name="Herbold C.W."/>
            <person name="Kirkegaard R.H."/>
            <person name="Daims H."/>
        </authorList>
    </citation>
    <scope>NUCLEOTIDE SEQUENCE [LARGE SCALE GENOMIC DNA]</scope>
    <source>
        <strain evidence="2 3">DK</strain>
    </source>
</reference>
<evidence type="ECO:0000256" key="1">
    <source>
        <dbReference type="SAM" id="MobiDB-lite"/>
    </source>
</evidence>
<proteinExistence type="predicted"/>
<dbReference type="KEGG" id="nneo:PQG83_13420"/>
<evidence type="ECO:0000313" key="3">
    <source>
        <dbReference type="Proteomes" id="UP001302494"/>
    </source>
</evidence>
<dbReference type="RefSeq" id="WP_312741929.1">
    <property type="nucleotide sequence ID" value="NZ_CP116968.1"/>
</dbReference>
<sequence length="65" mass="7668">MQQETVIFNRQIIRLFKGILKAWEQWVDEVEYVKNHKGRGVETKDLAARNVRKKEGDPNGRTMNP</sequence>